<sequence length="63" mass="6694">MTVTLTRCASPSPEPWLWSEEAELAEDPGAVLDGVAAQYDLGPARGGVEQLTGGVRYREFEGG</sequence>
<proteinExistence type="predicted"/>
<evidence type="ECO:0000313" key="2">
    <source>
        <dbReference type="Proteomes" id="UP001139502"/>
    </source>
</evidence>
<comment type="caution">
    <text evidence="1">The sequence shown here is derived from an EMBL/GenBank/DDBJ whole genome shotgun (WGS) entry which is preliminary data.</text>
</comment>
<dbReference type="EMBL" id="JANAFB010000077">
    <property type="protein sequence ID" value="MCP3427304.1"/>
    <property type="molecule type" value="Genomic_DNA"/>
</dbReference>
<accession>A0A9X2HCV4</accession>
<gene>
    <name evidence="1" type="ORF">NBM05_15140</name>
</gene>
<name>A0A9X2HCV4_9MICC</name>
<dbReference type="AlphaFoldDB" id="A0A9X2HCV4"/>
<reference evidence="1" key="1">
    <citation type="submission" date="2022-06" db="EMBL/GenBank/DDBJ databases">
        <title>Rothia sp. isolated from sandalwood seedling.</title>
        <authorList>
            <person name="Tuikhar N."/>
            <person name="Kirdat K."/>
            <person name="Thorat V."/>
            <person name="Swetha P."/>
            <person name="Padma S."/>
            <person name="Sundararaj R."/>
            <person name="Yadav A."/>
        </authorList>
    </citation>
    <scope>NUCLEOTIDE SEQUENCE</scope>
    <source>
        <strain evidence="1">AR01</strain>
    </source>
</reference>
<protein>
    <submittedName>
        <fullName evidence="1">Uncharacterized protein</fullName>
    </submittedName>
</protein>
<feature type="non-terminal residue" evidence="1">
    <location>
        <position position="63"/>
    </location>
</feature>
<dbReference type="Proteomes" id="UP001139502">
    <property type="component" value="Unassembled WGS sequence"/>
</dbReference>
<organism evidence="1 2">
    <name type="scientific">Rothia santali</name>
    <dbReference type="NCBI Taxonomy" id="2949643"/>
    <lineage>
        <taxon>Bacteria</taxon>
        <taxon>Bacillati</taxon>
        <taxon>Actinomycetota</taxon>
        <taxon>Actinomycetes</taxon>
        <taxon>Micrococcales</taxon>
        <taxon>Micrococcaceae</taxon>
        <taxon>Rothia</taxon>
    </lineage>
</organism>
<dbReference type="RefSeq" id="WP_254169150.1">
    <property type="nucleotide sequence ID" value="NZ_JANAFB010000077.1"/>
</dbReference>
<keyword evidence="2" id="KW-1185">Reference proteome</keyword>
<evidence type="ECO:0000313" key="1">
    <source>
        <dbReference type="EMBL" id="MCP3427304.1"/>
    </source>
</evidence>